<dbReference type="EMBL" id="QWLA01000002">
    <property type="protein sequence ID" value="RIH89558.1"/>
    <property type="molecule type" value="Genomic_DNA"/>
</dbReference>
<name>A0A399EZV0_9DEIN</name>
<keyword evidence="2" id="KW-1185">Reference proteome</keyword>
<dbReference type="OrthoDB" id="2079373at2"/>
<sequence length="707" mass="77976">MAVLWALLGSCGGPGNQPPPGGDRPSSFQLIDEAVARGELDQETGLVYKVYSVFADKRLPGKYLGDDRRRDGTWLVARVTQTFGQLSPQAQATLKPFLLTPPEPGSWFELQESTGQSLKAQTTEWGTVGTKNGKVKIWYQKRYPADGARAQKIADAIDNTIWPLLTEAIPVGLGLKEPLPDCGATCSEGGGDERLDIYLVDVNRSVTHFYCCQGSWAYILLERTATFADVAHELMHAIQAAYPFASLEEYRWLLEATAAWAEQYVYPKSNQDPDYPATDEEHGVAPKFLLIPESPLETVNDDHEYGAYLLFFYLQYGLSRPEIVRSVWENATKADSLEVVDAAIPGGFRERWPEFTLYNWNQEPVTHYRRWDGLGKGANIVTGFQIGLAGEDLLPADVHHLSAYYYTARITSESVRTFIVENPLAAGGEPTARLWGIVKIGGQWRPPEDWTALERKKFCRDKPEEHVEELVLIISNSKWQDRHHRLGAGEVKLVAKESGCGCGEVASITRWTGNASFSYSVLADDGKLRINEAQRSAGVSGTLKVFSSGPGGIAFLGSPTGTGTIEKSAHVYENGKLELMYQLLGSGSPIPFESVERGSRLLLNLDTVNCRFNVHVEVYVVATLTDRDGKTAQVEATAGIFQSAWHPIPESLVLSGGGPYPAHSDHYIVQQPELSDWFLQDDFLILQILGEDNLGAASVSWGFAPVQ</sequence>
<reference evidence="1 2" key="1">
    <citation type="submission" date="2018-08" db="EMBL/GenBank/DDBJ databases">
        <title>Meiothermus roseus NBRC 110900 genome sequencing project.</title>
        <authorList>
            <person name="Da Costa M.S."/>
            <person name="Albuquerque L."/>
            <person name="Raposo P."/>
            <person name="Froufe H.J.C."/>
            <person name="Barroso C.S."/>
            <person name="Egas C."/>
        </authorList>
    </citation>
    <scope>NUCLEOTIDE SEQUENCE [LARGE SCALE GENOMIC DNA]</scope>
    <source>
        <strain evidence="1 2">NBRC 110900</strain>
    </source>
</reference>
<comment type="caution">
    <text evidence="1">The sequence shown here is derived from an EMBL/GenBank/DDBJ whole genome shotgun (WGS) entry which is preliminary data.</text>
</comment>
<organism evidence="1 2">
    <name type="scientific">Calidithermus roseus</name>
    <dbReference type="NCBI Taxonomy" id="1644118"/>
    <lineage>
        <taxon>Bacteria</taxon>
        <taxon>Thermotogati</taxon>
        <taxon>Deinococcota</taxon>
        <taxon>Deinococci</taxon>
        <taxon>Thermales</taxon>
        <taxon>Thermaceae</taxon>
        <taxon>Calidithermus</taxon>
    </lineage>
</organism>
<proteinExistence type="predicted"/>
<dbReference type="Proteomes" id="UP000265341">
    <property type="component" value="Unassembled WGS sequence"/>
</dbReference>
<dbReference type="RefSeq" id="WP_119275525.1">
    <property type="nucleotide sequence ID" value="NZ_QWLA01000002.1"/>
</dbReference>
<dbReference type="AlphaFoldDB" id="A0A399EZV0"/>
<accession>A0A399EZV0</accession>
<protein>
    <submittedName>
        <fullName evidence="1">Uncharacterized protein</fullName>
    </submittedName>
</protein>
<evidence type="ECO:0000313" key="1">
    <source>
        <dbReference type="EMBL" id="RIH89558.1"/>
    </source>
</evidence>
<evidence type="ECO:0000313" key="2">
    <source>
        <dbReference type="Proteomes" id="UP000265341"/>
    </source>
</evidence>
<gene>
    <name evidence="1" type="ORF">Mrose_00146</name>
</gene>